<accession>A0A9Q8YDS8</accession>
<feature type="binding site" evidence="9">
    <location>
        <begin position="326"/>
        <end position="330"/>
    </location>
    <ligand>
        <name>ATP</name>
        <dbReference type="ChEBI" id="CHEBI:30616"/>
    </ligand>
</feature>
<comment type="cofactor">
    <cofactor evidence="9">
        <name>Mg(2+)</name>
        <dbReference type="ChEBI" id="CHEBI:18420"/>
    </cofactor>
    <cofactor evidence="9">
        <name>Mn(2+)</name>
        <dbReference type="ChEBI" id="CHEBI:29035"/>
    </cofactor>
    <text evidence="9">Mg(2+). Can also accept Mn(2+).</text>
</comment>
<evidence type="ECO:0000313" key="11">
    <source>
        <dbReference type="EMBL" id="USJ26686.1"/>
    </source>
</evidence>
<dbReference type="CDD" id="cd24010">
    <property type="entry name" value="ASKHA_NBD_AcK_PK"/>
    <property type="match status" value="1"/>
</dbReference>
<feature type="binding site" evidence="9">
    <location>
        <begin position="206"/>
        <end position="210"/>
    </location>
    <ligand>
        <name>ATP</name>
        <dbReference type="ChEBI" id="CHEBI:30616"/>
    </ligand>
</feature>
<evidence type="ECO:0000256" key="7">
    <source>
        <dbReference type="ARBA" id="ARBA00022840"/>
    </source>
</evidence>
<dbReference type="Proteomes" id="UP001055460">
    <property type="component" value="Plasmid pA"/>
</dbReference>
<dbReference type="AlphaFoldDB" id="A0A9Q8YDS8"/>
<comment type="function">
    <text evidence="9">Catalyzes the formation of acetyl phosphate from acetate and ATP. Can also catalyze the reverse reaction.</text>
</comment>
<dbReference type="PRINTS" id="PR00471">
    <property type="entry name" value="ACETATEKNASE"/>
</dbReference>
<comment type="subunit">
    <text evidence="9">Homodimer.</text>
</comment>
<evidence type="ECO:0000256" key="8">
    <source>
        <dbReference type="ARBA" id="ARBA00022842"/>
    </source>
</evidence>
<dbReference type="GO" id="GO:0006083">
    <property type="term" value="P:acetate metabolic process"/>
    <property type="evidence" value="ECO:0007669"/>
    <property type="project" value="TreeGrafter"/>
</dbReference>
<comment type="subcellular location">
    <subcellularLocation>
        <location evidence="9">Cytoplasm</location>
    </subcellularLocation>
</comment>
<organism evidence="11 12">
    <name type="scientific">Ensifer adhaerens</name>
    <name type="common">Sinorhizobium morelense</name>
    <dbReference type="NCBI Taxonomy" id="106592"/>
    <lineage>
        <taxon>Bacteria</taxon>
        <taxon>Pseudomonadati</taxon>
        <taxon>Pseudomonadota</taxon>
        <taxon>Alphaproteobacteria</taxon>
        <taxon>Hyphomicrobiales</taxon>
        <taxon>Rhizobiaceae</taxon>
        <taxon>Sinorhizobium/Ensifer group</taxon>
        <taxon>Ensifer</taxon>
    </lineage>
</organism>
<dbReference type="GO" id="GO:0005829">
    <property type="term" value="C:cytosol"/>
    <property type="evidence" value="ECO:0007669"/>
    <property type="project" value="TreeGrafter"/>
</dbReference>
<keyword evidence="2 9" id="KW-0963">Cytoplasm</keyword>
<evidence type="ECO:0000256" key="2">
    <source>
        <dbReference type="ARBA" id="ARBA00022490"/>
    </source>
</evidence>
<keyword evidence="4 9" id="KW-0479">Metal-binding</keyword>
<dbReference type="NCBIfam" id="TIGR00016">
    <property type="entry name" value="ackA"/>
    <property type="match status" value="1"/>
</dbReference>
<evidence type="ECO:0000256" key="6">
    <source>
        <dbReference type="ARBA" id="ARBA00022777"/>
    </source>
</evidence>
<dbReference type="EMBL" id="CP098808">
    <property type="protein sequence ID" value="USJ26686.1"/>
    <property type="molecule type" value="Genomic_DNA"/>
</dbReference>
<evidence type="ECO:0000256" key="10">
    <source>
        <dbReference type="RuleBase" id="RU003835"/>
    </source>
</evidence>
<dbReference type="InterPro" id="IPR000890">
    <property type="entry name" value="Aliphatic_acid_kin_short-chain"/>
</dbReference>
<dbReference type="GO" id="GO:0006085">
    <property type="term" value="P:acetyl-CoA biosynthetic process"/>
    <property type="evidence" value="ECO:0007669"/>
    <property type="project" value="UniProtKB-UniRule"/>
</dbReference>
<dbReference type="PROSITE" id="PS01076">
    <property type="entry name" value="ACETATE_KINASE_2"/>
    <property type="match status" value="1"/>
</dbReference>
<geneLocation type="plasmid" evidence="11 12">
    <name>pA</name>
</geneLocation>
<dbReference type="GO" id="GO:0005524">
    <property type="term" value="F:ATP binding"/>
    <property type="evidence" value="ECO:0007669"/>
    <property type="project" value="UniProtKB-KW"/>
</dbReference>
<keyword evidence="5 9" id="KW-0547">Nucleotide-binding</keyword>
<dbReference type="InterPro" id="IPR023865">
    <property type="entry name" value="Aliphatic_acid_kinase_CS"/>
</dbReference>
<dbReference type="RefSeq" id="WP_060518201.1">
    <property type="nucleotide sequence ID" value="NZ_CP098808.1"/>
</dbReference>
<protein>
    <recommendedName>
        <fullName evidence="9">Acetate kinase</fullName>
        <ecNumber evidence="9">2.7.2.1</ecNumber>
    </recommendedName>
    <alternativeName>
        <fullName evidence="9">Acetokinase</fullName>
    </alternativeName>
</protein>
<comment type="similarity">
    <text evidence="1 9 10">Belongs to the acetokinase family.</text>
</comment>
<dbReference type="HAMAP" id="MF_00020">
    <property type="entry name" value="Acetate_kinase"/>
    <property type="match status" value="1"/>
</dbReference>
<dbReference type="SUPFAM" id="SSF53067">
    <property type="entry name" value="Actin-like ATPase domain"/>
    <property type="match status" value="2"/>
</dbReference>
<name>A0A9Q8YDS8_ENSAD</name>
<comment type="catalytic activity">
    <reaction evidence="9">
        <text>acetate + ATP = acetyl phosphate + ADP</text>
        <dbReference type="Rhea" id="RHEA:11352"/>
        <dbReference type="ChEBI" id="CHEBI:22191"/>
        <dbReference type="ChEBI" id="CHEBI:30089"/>
        <dbReference type="ChEBI" id="CHEBI:30616"/>
        <dbReference type="ChEBI" id="CHEBI:456216"/>
        <dbReference type="EC" id="2.7.2.1"/>
    </reaction>
</comment>
<feature type="binding site" evidence="9">
    <location>
        <begin position="281"/>
        <end position="283"/>
    </location>
    <ligand>
        <name>ATP</name>
        <dbReference type="ChEBI" id="CHEBI:30616"/>
    </ligand>
</feature>
<gene>
    <name evidence="9" type="primary">ackA</name>
    <name evidence="11" type="ORF">NE863_22350</name>
</gene>
<dbReference type="PANTHER" id="PTHR21060:SF21">
    <property type="entry name" value="ACETATE KINASE"/>
    <property type="match status" value="1"/>
</dbReference>
<keyword evidence="8 9" id="KW-0460">Magnesium</keyword>
<feature type="active site" description="Proton donor/acceptor" evidence="9">
    <location>
        <position position="148"/>
    </location>
</feature>
<dbReference type="Pfam" id="PF00871">
    <property type="entry name" value="Acetate_kinase"/>
    <property type="match status" value="1"/>
</dbReference>
<dbReference type="Gene3D" id="3.30.420.40">
    <property type="match status" value="2"/>
</dbReference>
<dbReference type="PANTHER" id="PTHR21060">
    <property type="entry name" value="ACETATE KINASE"/>
    <property type="match status" value="1"/>
</dbReference>
<dbReference type="PROSITE" id="PS01075">
    <property type="entry name" value="ACETATE_KINASE_1"/>
    <property type="match status" value="1"/>
</dbReference>
<keyword evidence="6 9" id="KW-0418">Kinase</keyword>
<dbReference type="PIRSF" id="PIRSF000722">
    <property type="entry name" value="Acetate_prop_kin"/>
    <property type="match status" value="1"/>
</dbReference>
<dbReference type="InterPro" id="IPR004372">
    <property type="entry name" value="Ac/propionate_kinase"/>
</dbReference>
<evidence type="ECO:0000256" key="4">
    <source>
        <dbReference type="ARBA" id="ARBA00022723"/>
    </source>
</evidence>
<evidence type="ECO:0000256" key="3">
    <source>
        <dbReference type="ARBA" id="ARBA00022679"/>
    </source>
</evidence>
<feature type="binding site" evidence="9">
    <location>
        <position position="91"/>
    </location>
    <ligand>
        <name>substrate</name>
    </ligand>
</feature>
<evidence type="ECO:0000313" key="12">
    <source>
        <dbReference type="Proteomes" id="UP001055460"/>
    </source>
</evidence>
<proteinExistence type="inferred from homology"/>
<feature type="binding site" evidence="9">
    <location>
        <position position="8"/>
    </location>
    <ligand>
        <name>Mg(2+)</name>
        <dbReference type="ChEBI" id="CHEBI:18420"/>
    </ligand>
</feature>
<feature type="binding site" evidence="9">
    <location>
        <position position="15"/>
    </location>
    <ligand>
        <name>ATP</name>
        <dbReference type="ChEBI" id="CHEBI:30616"/>
    </ligand>
</feature>
<evidence type="ECO:0000256" key="5">
    <source>
        <dbReference type="ARBA" id="ARBA00022741"/>
    </source>
</evidence>
<sequence length="394" mass="41906">MDALLVVNAGSSSLKFQVFGITDQGLERQIKGQIGGIGTRPRLQAKAADGTILIDKSYDADVVGDLPAAIAAARDWLMTLEGFTLRAVGHRVVHGGPDYAAPVLIDANVLDRLASYQDLAPLHQPNNLAPIRQAMAINPDVPQVACFDTAFHHGHPEEVNCYAMPRSFYEDGVRRYGFHGLSYEYISERLRDVAPAVAGGRVIVAHLGSGASMCALRDGHSIESTMGFTALDGLPMGTRPGQLDPGVVLYLILQRGMSAQAVSDLLYHEAGLKGLSGVSNDMRDLLASADPHAKLAIDHFVYRSGLNVGMLAAALRGIDALVFTAGVGENSAQIRARIAENIAWLGAELDPAANEAGATLISTPSSRVALYVIPTDEELMIARHTLALLKTRAA</sequence>
<dbReference type="GO" id="GO:0008776">
    <property type="term" value="F:acetate kinase activity"/>
    <property type="evidence" value="ECO:0007669"/>
    <property type="project" value="UniProtKB-UniRule"/>
</dbReference>
<comment type="pathway">
    <text evidence="9">Metabolic intermediate biosynthesis; acetyl-CoA biosynthesis; acetyl-CoA from acetate: step 1/2.</text>
</comment>
<feature type="site" description="Transition state stabilizer" evidence="9">
    <location>
        <position position="239"/>
    </location>
</feature>
<dbReference type="EC" id="2.7.2.1" evidence="9"/>
<reference evidence="11" key="1">
    <citation type="submission" date="2022-06" db="EMBL/GenBank/DDBJ databases">
        <title>Physiological and biochemical characterization and genomic elucidation of a strain of the genus Ensifer adhaerens M8 that combines arsenic oxidation and chromium reduction.</title>
        <authorList>
            <person name="Li X."/>
            <person name="Yu c."/>
        </authorList>
    </citation>
    <scope>NUCLEOTIDE SEQUENCE</scope>
    <source>
        <strain evidence="11">M8</strain>
        <plasmid evidence="11">pA</plasmid>
    </source>
</reference>
<feature type="binding site" evidence="9">
    <location>
        <position position="377"/>
    </location>
    <ligand>
        <name>Mg(2+)</name>
        <dbReference type="ChEBI" id="CHEBI:18420"/>
    </ligand>
</feature>
<dbReference type="InterPro" id="IPR043129">
    <property type="entry name" value="ATPase_NBD"/>
</dbReference>
<keyword evidence="11" id="KW-0614">Plasmid</keyword>
<dbReference type="GO" id="GO:0000287">
    <property type="term" value="F:magnesium ion binding"/>
    <property type="evidence" value="ECO:0007669"/>
    <property type="project" value="UniProtKB-UniRule"/>
</dbReference>
<evidence type="ECO:0000256" key="1">
    <source>
        <dbReference type="ARBA" id="ARBA00008748"/>
    </source>
</evidence>
<evidence type="ECO:0000256" key="9">
    <source>
        <dbReference type="HAMAP-Rule" id="MF_00020"/>
    </source>
</evidence>
<feature type="site" description="Transition state stabilizer" evidence="9">
    <location>
        <position position="179"/>
    </location>
</feature>
<keyword evidence="7 9" id="KW-0067">ATP-binding</keyword>
<keyword evidence="3 9" id="KW-0808">Transferase</keyword>